<keyword evidence="1" id="KW-1133">Transmembrane helix</keyword>
<dbReference type="RefSeq" id="WP_004650189.1">
    <property type="nucleotide sequence ID" value="NZ_KB849170.1"/>
</dbReference>
<feature type="transmembrane region" description="Helical" evidence="1">
    <location>
        <begin position="312"/>
        <end position="333"/>
    </location>
</feature>
<proteinExistence type="predicted"/>
<evidence type="ECO:0000259" key="2">
    <source>
        <dbReference type="Pfam" id="PF01757"/>
    </source>
</evidence>
<evidence type="ECO:0000256" key="1">
    <source>
        <dbReference type="SAM" id="Phobius"/>
    </source>
</evidence>
<dbReference type="GO" id="GO:0016747">
    <property type="term" value="F:acyltransferase activity, transferring groups other than amino-acyl groups"/>
    <property type="evidence" value="ECO:0007669"/>
    <property type="project" value="InterPro"/>
</dbReference>
<feature type="transmembrane region" description="Helical" evidence="1">
    <location>
        <begin position="156"/>
        <end position="173"/>
    </location>
</feature>
<feature type="transmembrane region" description="Helical" evidence="1">
    <location>
        <begin position="179"/>
        <end position="204"/>
    </location>
</feature>
<comment type="caution">
    <text evidence="3">The sequence shown here is derived from an EMBL/GenBank/DDBJ whole genome shotgun (WGS) entry which is preliminary data.</text>
</comment>
<feature type="domain" description="Acyltransferase 3" evidence="2">
    <location>
        <begin position="7"/>
        <end position="333"/>
    </location>
</feature>
<keyword evidence="1" id="KW-0472">Membrane</keyword>
<dbReference type="AlphaFoldDB" id="N8QHH7"/>
<feature type="transmembrane region" description="Helical" evidence="1">
    <location>
        <begin position="246"/>
        <end position="265"/>
    </location>
</feature>
<accession>N8QHH7</accession>
<dbReference type="Pfam" id="PF01757">
    <property type="entry name" value="Acyl_transf_3"/>
    <property type="match status" value="1"/>
</dbReference>
<dbReference type="HOGENOM" id="CLU_005679_2_5_6"/>
<dbReference type="eggNOG" id="COG1835">
    <property type="taxonomic scope" value="Bacteria"/>
</dbReference>
<dbReference type="PATRIC" id="fig|1217715.3.peg.41"/>
<evidence type="ECO:0000313" key="3">
    <source>
        <dbReference type="EMBL" id="ENU21337.1"/>
    </source>
</evidence>
<dbReference type="PANTHER" id="PTHR23028:SF53">
    <property type="entry name" value="ACYL_TRANSF_3 DOMAIN-CONTAINING PROTEIN"/>
    <property type="match status" value="1"/>
</dbReference>
<dbReference type="InterPro" id="IPR002656">
    <property type="entry name" value="Acyl_transf_3_dom"/>
</dbReference>
<dbReference type="PANTHER" id="PTHR23028">
    <property type="entry name" value="ACETYLTRANSFERASE"/>
    <property type="match status" value="1"/>
</dbReference>
<organism evidence="3 4">
    <name type="scientific">Acinetobacter bohemicus ANC 3994</name>
    <dbReference type="NCBI Taxonomy" id="1217715"/>
    <lineage>
        <taxon>Bacteria</taxon>
        <taxon>Pseudomonadati</taxon>
        <taxon>Pseudomonadota</taxon>
        <taxon>Gammaproteobacteria</taxon>
        <taxon>Moraxellales</taxon>
        <taxon>Moraxellaceae</taxon>
        <taxon>Acinetobacter</taxon>
    </lineage>
</organism>
<protein>
    <recommendedName>
        <fullName evidence="2">Acyltransferase 3 domain-containing protein</fullName>
    </recommendedName>
</protein>
<dbReference type="EMBL" id="APOH01000003">
    <property type="protein sequence ID" value="ENU21337.1"/>
    <property type="molecule type" value="Genomic_DNA"/>
</dbReference>
<reference evidence="3 4" key="1">
    <citation type="submission" date="2013-02" db="EMBL/GenBank/DDBJ databases">
        <title>The Genome Sequence of Acinetobacter sp. ANC 3994.</title>
        <authorList>
            <consortium name="The Broad Institute Genome Sequencing Platform"/>
            <consortium name="The Broad Institute Genome Sequencing Center for Infectious Disease"/>
            <person name="Cerqueira G."/>
            <person name="Feldgarden M."/>
            <person name="Courvalin P."/>
            <person name="Perichon B."/>
            <person name="Grillot-Courvalin C."/>
            <person name="Clermont D."/>
            <person name="Rocha E."/>
            <person name="Yoon E.-J."/>
            <person name="Nemec A."/>
            <person name="Walker B."/>
            <person name="Young S.K."/>
            <person name="Zeng Q."/>
            <person name="Gargeya S."/>
            <person name="Fitzgerald M."/>
            <person name="Haas B."/>
            <person name="Abouelleil A."/>
            <person name="Alvarado L."/>
            <person name="Arachchi H.M."/>
            <person name="Berlin A.M."/>
            <person name="Chapman S.B."/>
            <person name="Dewar J."/>
            <person name="Goldberg J."/>
            <person name="Griggs A."/>
            <person name="Gujja S."/>
            <person name="Hansen M."/>
            <person name="Howarth C."/>
            <person name="Imamovic A."/>
            <person name="Larimer J."/>
            <person name="McCowan C."/>
            <person name="Murphy C."/>
            <person name="Neiman D."/>
            <person name="Pearson M."/>
            <person name="Priest M."/>
            <person name="Roberts A."/>
            <person name="Saif S."/>
            <person name="Shea T."/>
            <person name="Sisk P."/>
            <person name="Sykes S."/>
            <person name="Wortman J."/>
            <person name="Nusbaum C."/>
            <person name="Birren B."/>
        </authorList>
    </citation>
    <scope>NUCLEOTIDE SEQUENCE [LARGE SCALE GENOMIC DNA]</scope>
    <source>
        <strain evidence="3 4">ANC 3994</strain>
    </source>
</reference>
<keyword evidence="1" id="KW-0812">Transmembrane</keyword>
<sequence length="349" mass="40870">MIKPLTSLRFFFALCVFVSHLSFLKGSEYYANIFETIFAEGFLGVSFFFILSGFILAYNYEDKILEKKITKKEFYISRIARIYPMHFVTMLAALIISSLIGGSGKYVAQNILLVQSFFPNEKIFFSLNAPSWSISNEMFFYLIFPFVLFLSEKTKIFFAVLFVVLITLMNVFLEDSQKHYWLYISPLIRFADFLLGIILFSVYLKLKRNSIEKNKPIYNIEVLSLFVFVIFFIFHNYIDIGYRYSIYYWIPMFLIILAFSLSSIGDKQTAIGQFLSNKHMVWLGEISFCFYLIHLLVIKIIEHFVIKFSLNIDSLLLLIIILGITIIASAISYKHIEKPLNRKVKEYLL</sequence>
<feature type="transmembrane region" description="Helical" evidence="1">
    <location>
        <begin position="42"/>
        <end position="61"/>
    </location>
</feature>
<feature type="transmembrane region" description="Helical" evidence="1">
    <location>
        <begin position="286"/>
        <end position="306"/>
    </location>
</feature>
<dbReference type="InterPro" id="IPR050879">
    <property type="entry name" value="Acyltransferase_3"/>
</dbReference>
<feature type="transmembrane region" description="Helical" evidence="1">
    <location>
        <begin position="216"/>
        <end position="234"/>
    </location>
</feature>
<evidence type="ECO:0000313" key="4">
    <source>
        <dbReference type="Proteomes" id="UP000013086"/>
    </source>
</evidence>
<feature type="transmembrane region" description="Helical" evidence="1">
    <location>
        <begin position="82"/>
        <end position="103"/>
    </location>
</feature>
<dbReference type="GO" id="GO:0009103">
    <property type="term" value="P:lipopolysaccharide biosynthetic process"/>
    <property type="evidence" value="ECO:0007669"/>
    <property type="project" value="TreeGrafter"/>
</dbReference>
<gene>
    <name evidence="3" type="ORF">F994_00043</name>
</gene>
<dbReference type="OrthoDB" id="9767863at2"/>
<name>N8QHH7_9GAMM</name>
<dbReference type="GO" id="GO:0016020">
    <property type="term" value="C:membrane"/>
    <property type="evidence" value="ECO:0007669"/>
    <property type="project" value="TreeGrafter"/>
</dbReference>
<dbReference type="Proteomes" id="UP000013086">
    <property type="component" value="Unassembled WGS sequence"/>
</dbReference>